<keyword evidence="11" id="KW-0624">Polysaccharide degradation</keyword>
<comment type="function">
    <text evidence="13">Beta-glucanases participate in the metabolism of beta-glucan, the main structural component of the cell wall. It could also function biosynthetically as a transglycosylase.</text>
</comment>
<proteinExistence type="inferred from homology"/>
<comment type="catalytic activity">
    <reaction evidence="12">
        <text>Successive hydrolysis of beta-D-glucose units from the non-reducing ends of (1-&gt;3)-beta-D-glucans, releasing alpha-glucose.</text>
        <dbReference type="EC" id="3.2.1.58"/>
    </reaction>
</comment>
<dbReference type="SUPFAM" id="SSF51445">
    <property type="entry name" value="(Trans)glycosidases"/>
    <property type="match status" value="1"/>
</dbReference>
<comment type="cofactor">
    <cofactor evidence="1">
        <name>Mn(2+)</name>
        <dbReference type="ChEBI" id="CHEBI:29035"/>
    </cofactor>
</comment>
<evidence type="ECO:0000256" key="1">
    <source>
        <dbReference type="ARBA" id="ARBA00001936"/>
    </source>
</evidence>
<evidence type="ECO:0000256" key="11">
    <source>
        <dbReference type="ARBA" id="ARBA00023326"/>
    </source>
</evidence>
<dbReference type="OrthoDB" id="62120at2759"/>
<dbReference type="PANTHER" id="PTHR31297">
    <property type="entry name" value="GLUCAN ENDO-1,6-BETA-GLUCOSIDASE B"/>
    <property type="match status" value="1"/>
</dbReference>
<dbReference type="InterPro" id="IPR001547">
    <property type="entry name" value="Glyco_hydro_5"/>
</dbReference>
<dbReference type="GO" id="GO:0009251">
    <property type="term" value="P:glucan catabolic process"/>
    <property type="evidence" value="ECO:0007669"/>
    <property type="project" value="TreeGrafter"/>
</dbReference>
<dbReference type="Pfam" id="PF00150">
    <property type="entry name" value="Cellulase"/>
    <property type="match status" value="1"/>
</dbReference>
<dbReference type="eggNOG" id="ENOG502QPYU">
    <property type="taxonomic scope" value="Eukaryota"/>
</dbReference>
<evidence type="ECO:0000256" key="14">
    <source>
        <dbReference type="ARBA" id="ARBA00038929"/>
    </source>
</evidence>
<evidence type="ECO:0000256" key="15">
    <source>
        <dbReference type="ARBA" id="ARBA00041261"/>
    </source>
</evidence>
<keyword evidence="9 17" id="KW-0326">Glycosidase</keyword>
<dbReference type="GO" id="GO:0005576">
    <property type="term" value="C:extracellular region"/>
    <property type="evidence" value="ECO:0007669"/>
    <property type="project" value="UniProtKB-SubCell"/>
</dbReference>
<dbReference type="HOGENOM" id="CLU_004624_0_1_1"/>
<evidence type="ECO:0000256" key="9">
    <source>
        <dbReference type="ARBA" id="ARBA00023295"/>
    </source>
</evidence>
<evidence type="ECO:0000256" key="6">
    <source>
        <dbReference type="ARBA" id="ARBA00022729"/>
    </source>
</evidence>
<reference evidence="21" key="1">
    <citation type="journal article" date="2014" name="Genome Announc.">
        <title>Draft genome sequence of the formaldehyde-resistant fungus Byssochlamys spectabilis No. 5 (anamorph Paecilomyces variotii No. 5) (NBRC109023).</title>
        <authorList>
            <person name="Oka T."/>
            <person name="Ekino K."/>
            <person name="Fukuda K."/>
            <person name="Nomura Y."/>
        </authorList>
    </citation>
    <scope>NUCLEOTIDE SEQUENCE [LARGE SCALE GENOMIC DNA]</scope>
    <source>
        <strain evidence="21">No. 5 / NBRC 109023</strain>
    </source>
</reference>
<dbReference type="EMBL" id="BAUL01000271">
    <property type="protein sequence ID" value="GAD98973.1"/>
    <property type="molecule type" value="Genomic_DNA"/>
</dbReference>
<evidence type="ECO:0000256" key="17">
    <source>
        <dbReference type="RuleBase" id="RU361153"/>
    </source>
</evidence>
<dbReference type="PANTHER" id="PTHR31297:SF1">
    <property type="entry name" value="GLUCAN 1,3-BETA-GLUCOSIDASE I_II-RELATED"/>
    <property type="match status" value="1"/>
</dbReference>
<accession>V5G3I5</accession>
<evidence type="ECO:0000256" key="16">
    <source>
        <dbReference type="ARBA" id="ARBA00041265"/>
    </source>
</evidence>
<protein>
    <recommendedName>
        <fullName evidence="14">glucan 1,3-beta-glucosidase</fullName>
        <ecNumber evidence="14">3.2.1.58</ecNumber>
    </recommendedName>
    <alternativeName>
        <fullName evidence="16">Exo-1,3-beta-glucanase 1</fullName>
    </alternativeName>
    <alternativeName>
        <fullName evidence="15">Exo-1,3-beta-glucanase A</fullName>
    </alternativeName>
</protein>
<keyword evidence="11" id="KW-0119">Carbohydrate metabolism</keyword>
<dbReference type="InterPro" id="IPR050386">
    <property type="entry name" value="Glycosyl_hydrolase_5"/>
</dbReference>
<dbReference type="GO" id="GO:0071555">
    <property type="term" value="P:cell wall organization"/>
    <property type="evidence" value="ECO:0007669"/>
    <property type="project" value="UniProtKB-KW"/>
</dbReference>
<keyword evidence="7 17" id="KW-0378">Hydrolase</keyword>
<keyword evidence="8" id="KW-0464">Manganese</keyword>
<keyword evidence="5" id="KW-0964">Secreted</keyword>
<gene>
    <name evidence="20" type="ORF">PVAR5_7677</name>
</gene>
<evidence type="ECO:0000313" key="20">
    <source>
        <dbReference type="EMBL" id="GAD98973.1"/>
    </source>
</evidence>
<keyword evidence="10" id="KW-0961">Cell wall biogenesis/degradation</keyword>
<evidence type="ECO:0000256" key="10">
    <source>
        <dbReference type="ARBA" id="ARBA00023316"/>
    </source>
</evidence>
<dbReference type="FunCoup" id="V5G3I5">
    <property type="interactions" value="131"/>
</dbReference>
<dbReference type="Gene3D" id="3.20.20.80">
    <property type="entry name" value="Glycosidases"/>
    <property type="match status" value="1"/>
</dbReference>
<evidence type="ECO:0000256" key="8">
    <source>
        <dbReference type="ARBA" id="ARBA00023211"/>
    </source>
</evidence>
<dbReference type="GO" id="GO:0004338">
    <property type="term" value="F:glucan exo-1,3-beta-glucosidase activity"/>
    <property type="evidence" value="ECO:0007669"/>
    <property type="project" value="UniProtKB-EC"/>
</dbReference>
<evidence type="ECO:0000313" key="21">
    <source>
        <dbReference type="Proteomes" id="UP000018001"/>
    </source>
</evidence>
<evidence type="ECO:0000256" key="12">
    <source>
        <dbReference type="ARBA" id="ARBA00036824"/>
    </source>
</evidence>
<feature type="domain" description="Glycoside hydrolase family 5" evidence="19">
    <location>
        <begin position="268"/>
        <end position="499"/>
    </location>
</feature>
<evidence type="ECO:0000256" key="18">
    <source>
        <dbReference type="SAM" id="MobiDB-lite"/>
    </source>
</evidence>
<comment type="subunit">
    <text evidence="4">Monomer.</text>
</comment>
<dbReference type="InterPro" id="IPR017853">
    <property type="entry name" value="GH"/>
</dbReference>
<keyword evidence="21" id="KW-1185">Reference proteome</keyword>
<comment type="caution">
    <text evidence="20">The sequence shown here is derived from an EMBL/GenBank/DDBJ whole genome shotgun (WGS) entry which is preliminary data.</text>
</comment>
<dbReference type="InParanoid" id="V5G3I5"/>
<dbReference type="FunFam" id="3.20.20.80:FF:000033">
    <property type="entry name" value="Glucan 1,3-beta-glucosidase A"/>
    <property type="match status" value="1"/>
</dbReference>
<evidence type="ECO:0000259" key="19">
    <source>
        <dbReference type="Pfam" id="PF00150"/>
    </source>
</evidence>
<organism evidence="20 21">
    <name type="scientific">Byssochlamys spectabilis (strain No. 5 / NBRC 109023)</name>
    <name type="common">Paecilomyces variotii</name>
    <dbReference type="NCBI Taxonomy" id="1356009"/>
    <lineage>
        <taxon>Eukaryota</taxon>
        <taxon>Fungi</taxon>
        <taxon>Dikarya</taxon>
        <taxon>Ascomycota</taxon>
        <taxon>Pezizomycotina</taxon>
        <taxon>Eurotiomycetes</taxon>
        <taxon>Eurotiomycetidae</taxon>
        <taxon>Eurotiales</taxon>
        <taxon>Thermoascaceae</taxon>
        <taxon>Paecilomyces</taxon>
    </lineage>
</organism>
<comment type="similarity">
    <text evidence="3 17">Belongs to the glycosyl hydrolase 5 (cellulase A) family.</text>
</comment>
<comment type="subcellular location">
    <subcellularLocation>
        <location evidence="2">Secreted</location>
    </subcellularLocation>
</comment>
<evidence type="ECO:0000256" key="2">
    <source>
        <dbReference type="ARBA" id="ARBA00004613"/>
    </source>
</evidence>
<dbReference type="EC" id="3.2.1.58" evidence="14"/>
<evidence type="ECO:0000256" key="5">
    <source>
        <dbReference type="ARBA" id="ARBA00022525"/>
    </source>
</evidence>
<name>V5G3I5_BYSSN</name>
<dbReference type="GO" id="GO:0009986">
    <property type="term" value="C:cell surface"/>
    <property type="evidence" value="ECO:0007669"/>
    <property type="project" value="TreeGrafter"/>
</dbReference>
<evidence type="ECO:0000256" key="7">
    <source>
        <dbReference type="ARBA" id="ARBA00022801"/>
    </source>
</evidence>
<sequence>MFIGLDIHVGQPCTAREDGCGSKDAPAAAKTSLDNSPNRTVAPGRDLHPSRVYRTTRMIELCIPSPTLKSGCRPLAFRLTGAKCQHYPAVPDPCRPVMGGFIVLSSFTVEAAIGDRPGSGCEICATILLFGAFPRSSFKPASGRLIARDQKRVYLYLVISKCQPRYPVAAFAQICGTEIFKIYNMLTRLPQKALLALSALSSLAAGAPFIQERDLTFDYNNEKVRGVNLGGWLVLEPWITPSLFEQAGDGAIDEWSICSILGKDEAHSRLSNHWNTWITESDFQQIAAAGLNHVRIPIGYWAVTPLDGEPYVQGQLNLLDQAINWARNSGIKVLIDLHGAPGSQNGFDNSGHRGSINWQQGDTVPQTVQAVRALAQRYAHYTDVVTAIELINEPLIPGGINQDALKQYYYDGWGNVRTSNNDTTVVLHDGFLEVDSWNGFMGPGSGVWNVMMDTHHYEVFDNGQLGQDINGHVNMACTFGQTHLYHTDKWTVVGEWTGGITDCAKYLNGRGLGARYDGSYPGSSWIGDCTGKYQGTVDGLSGADKYNIRRFIEAQLDAFEMKTGWIYWTWKTEGAPEWDMQKQIAGGLFPQPLTDRQYPNQCS</sequence>
<keyword evidence="6" id="KW-0732">Signal</keyword>
<dbReference type="AlphaFoldDB" id="V5G3I5"/>
<evidence type="ECO:0000256" key="3">
    <source>
        <dbReference type="ARBA" id="ARBA00005641"/>
    </source>
</evidence>
<evidence type="ECO:0000256" key="4">
    <source>
        <dbReference type="ARBA" id="ARBA00011245"/>
    </source>
</evidence>
<feature type="region of interest" description="Disordered" evidence="18">
    <location>
        <begin position="19"/>
        <end position="46"/>
    </location>
</feature>
<dbReference type="Proteomes" id="UP000018001">
    <property type="component" value="Unassembled WGS sequence"/>
</dbReference>
<evidence type="ECO:0000256" key="13">
    <source>
        <dbReference type="ARBA" id="ARBA00037254"/>
    </source>
</evidence>